<evidence type="ECO:0000313" key="1">
    <source>
        <dbReference type="EMBL" id="MEX9252003.1"/>
    </source>
</evidence>
<evidence type="ECO:0000313" key="2">
    <source>
        <dbReference type="Proteomes" id="UP001561463"/>
    </source>
</evidence>
<sequence length="59" mass="6232">MNAAGKIVIPARHSDPGGVAAGFRWAGTATFQMTRYTNGAAVRGVLSVEKREAGKKEGW</sequence>
<keyword evidence="2" id="KW-1185">Reference proteome</keyword>
<reference evidence="1 2" key="1">
    <citation type="submission" date="2024-03" db="EMBL/GenBank/DDBJ databases">
        <title>Role of Flies in the Dissemination of Carbapenem-Resistant Enterobacteriaceae (CRE): An Epidemiological and Genomic Study in China.</title>
        <authorList>
            <person name="Chen K."/>
            <person name="Zhang R."/>
            <person name="Chen S."/>
        </authorList>
    </citation>
    <scope>NUCLEOTIDE SEQUENCE [LARGE SCALE GENOMIC DNA]</scope>
    <source>
        <strain evidence="2">fly-313</strain>
    </source>
</reference>
<protein>
    <submittedName>
        <fullName evidence="1">Uncharacterized protein</fullName>
    </submittedName>
</protein>
<dbReference type="EMBL" id="JBFZPZ010000003">
    <property type="protein sequence ID" value="MEX9252003.1"/>
    <property type="molecule type" value="Genomic_DNA"/>
</dbReference>
<dbReference type="Proteomes" id="UP001561463">
    <property type="component" value="Unassembled WGS sequence"/>
</dbReference>
<gene>
    <name evidence="1" type="ORF">AB7Z85_05670</name>
</gene>
<accession>A0ABV4A3C7</accession>
<organism evidence="1 2">
    <name type="scientific">Pseudenterobacter timonensis</name>
    <dbReference type="NCBI Taxonomy" id="1755099"/>
    <lineage>
        <taxon>Bacteria</taxon>
        <taxon>Pseudomonadati</taxon>
        <taxon>Pseudomonadota</taxon>
        <taxon>Gammaproteobacteria</taxon>
        <taxon>Enterobacterales</taxon>
        <taxon>Enterobacteriaceae</taxon>
        <taxon>Pseudenterobacter</taxon>
    </lineage>
</organism>
<dbReference type="RefSeq" id="WP_369497103.1">
    <property type="nucleotide sequence ID" value="NZ_JBFZPZ010000003.1"/>
</dbReference>
<name>A0ABV4A3C7_9ENTR</name>
<proteinExistence type="predicted"/>
<comment type="caution">
    <text evidence="1">The sequence shown here is derived from an EMBL/GenBank/DDBJ whole genome shotgun (WGS) entry which is preliminary data.</text>
</comment>